<evidence type="ECO:0000256" key="1">
    <source>
        <dbReference type="SAM" id="Phobius"/>
    </source>
</evidence>
<evidence type="ECO:0000313" key="2">
    <source>
        <dbReference type="EMBL" id="SNT05022.1"/>
    </source>
</evidence>
<name>A0A239JHF8_9ACTN</name>
<reference evidence="2 3" key="1">
    <citation type="submission" date="2017-06" db="EMBL/GenBank/DDBJ databases">
        <authorList>
            <person name="Kim H.J."/>
            <person name="Triplett B.A."/>
        </authorList>
    </citation>
    <scope>NUCLEOTIDE SEQUENCE [LARGE SCALE GENOMIC DNA]</scope>
    <source>
        <strain evidence="2 3">DSM 43151</strain>
    </source>
</reference>
<feature type="transmembrane region" description="Helical" evidence="1">
    <location>
        <begin position="57"/>
        <end position="79"/>
    </location>
</feature>
<sequence length="191" mass="21050">MPVTSNSSAGSTEVDALTLTLNRRRRGQWVLFLLGLTLNIPVLVVLAALFLTSALELVYLQAPGLIALLTIPCTVAWYARPTRLPKAEPVLDRAGIGLSAGGRHVRRDVVLPWDRVKFLSIGKRGVSIEPVAWTDLAGDDEAERRRWAKREGRRRNSRWALHYGLAKGGRPSKGQLRDIVADLSGGQVKLR</sequence>
<evidence type="ECO:0000313" key="3">
    <source>
        <dbReference type="Proteomes" id="UP000198415"/>
    </source>
</evidence>
<dbReference type="AlphaFoldDB" id="A0A239JHF8"/>
<accession>A0A239JHF8</accession>
<dbReference type="EMBL" id="FZNR01000035">
    <property type="protein sequence ID" value="SNT05022.1"/>
    <property type="molecule type" value="Genomic_DNA"/>
</dbReference>
<protein>
    <submittedName>
        <fullName evidence="2">Uncharacterized protein</fullName>
    </submittedName>
</protein>
<organism evidence="2 3">
    <name type="scientific">Actinoplanes regularis</name>
    <dbReference type="NCBI Taxonomy" id="52697"/>
    <lineage>
        <taxon>Bacteria</taxon>
        <taxon>Bacillati</taxon>
        <taxon>Actinomycetota</taxon>
        <taxon>Actinomycetes</taxon>
        <taxon>Micromonosporales</taxon>
        <taxon>Micromonosporaceae</taxon>
        <taxon>Actinoplanes</taxon>
    </lineage>
</organism>
<keyword evidence="1" id="KW-1133">Transmembrane helix</keyword>
<feature type="transmembrane region" description="Helical" evidence="1">
    <location>
        <begin position="29"/>
        <end position="51"/>
    </location>
</feature>
<dbReference type="RefSeq" id="WP_089298953.1">
    <property type="nucleotide sequence ID" value="NZ_BOMU01000125.1"/>
</dbReference>
<keyword evidence="3" id="KW-1185">Reference proteome</keyword>
<keyword evidence="1" id="KW-0812">Transmembrane</keyword>
<proteinExistence type="predicted"/>
<gene>
    <name evidence="2" type="ORF">SAMN06264365_13532</name>
</gene>
<dbReference type="Proteomes" id="UP000198415">
    <property type="component" value="Unassembled WGS sequence"/>
</dbReference>
<keyword evidence="1" id="KW-0472">Membrane</keyword>